<feature type="binding site" evidence="6">
    <location>
        <position position="194"/>
    </location>
    <ligand>
        <name>Ca(2+)</name>
        <dbReference type="ChEBI" id="CHEBI:29108"/>
        <label>1</label>
        <note>catalytic</note>
    </ligand>
</feature>
<feature type="binding site" evidence="6">
    <location>
        <position position="195"/>
    </location>
    <ligand>
        <name>Ca(2+)</name>
        <dbReference type="ChEBI" id="CHEBI:29108"/>
        <label>1</label>
        <note>catalytic</note>
    </ligand>
</feature>
<dbReference type="Proteomes" id="UP001140011">
    <property type="component" value="Unassembled WGS sequence"/>
</dbReference>
<dbReference type="InterPro" id="IPR051288">
    <property type="entry name" value="Serum_paraoxonase/arylesterase"/>
</dbReference>
<proteinExistence type="inferred from homology"/>
<evidence type="ECO:0000256" key="4">
    <source>
        <dbReference type="ARBA" id="ARBA00023180"/>
    </source>
</evidence>
<dbReference type="PANTHER" id="PTHR11799">
    <property type="entry name" value="PARAOXONASE"/>
    <property type="match status" value="1"/>
</dbReference>
<dbReference type="GO" id="GO:0046872">
    <property type="term" value="F:metal ion binding"/>
    <property type="evidence" value="ECO:0007669"/>
    <property type="project" value="UniProtKB-KW"/>
</dbReference>
<feature type="binding site" evidence="6">
    <location>
        <position position="251"/>
    </location>
    <ligand>
        <name>Ca(2+)</name>
        <dbReference type="ChEBI" id="CHEBI:29108"/>
        <label>1</label>
        <note>catalytic</note>
    </ligand>
</feature>
<comment type="similarity">
    <text evidence="1">Belongs to the paraoxonase family.</text>
</comment>
<keyword evidence="3" id="KW-1015">Disulfide bond</keyword>
<sequence>MAAIVLYKSVFAQFAICLLTLTYIFRTIVRRVEVFGVGTTHENTNTTGCYSFGKDIPQVQGCESIQVDPRTGFVYLACGNRHARTRWLHPDEHYNPVFEQLADHILVMDEKNTIHSLKVLERNTTSNALTPFSQDFRVHGFDIYWDNLDPTELTFMFVNHQRKGGAISIFKHRVGAGYIEHVKTVKSPLLFSPNDVVATSRSTFYATNDLRHKRGILHKIEVLLGMPWGHIVYYGPEGIASKAYNGIAYPNGIARSPGGGLIYVAASSEPSVYAFRPAYDGALQLAGKTTFRGFVPDNISVDAATGELLVSGFLNTFEMFRYNREILFGTDARPAGAIRRLLPSADTRRGFAEESVLVHNGDLLPSTTTAVVQRRNNVHRMVLGSVMADHIAICEYHHK</sequence>
<comment type="cofactor">
    <cofactor evidence="6">
        <name>Ca(2+)</name>
        <dbReference type="ChEBI" id="CHEBI:29108"/>
    </cofactor>
    <text evidence="6">Binds 2 calcium ions per subunit.</text>
</comment>
<feature type="active site" description="Proton acceptor" evidence="5">
    <location>
        <position position="139"/>
    </location>
</feature>
<organism evidence="9 10">
    <name type="scientific">Coemansia pectinata</name>
    <dbReference type="NCBI Taxonomy" id="1052879"/>
    <lineage>
        <taxon>Eukaryota</taxon>
        <taxon>Fungi</taxon>
        <taxon>Fungi incertae sedis</taxon>
        <taxon>Zoopagomycota</taxon>
        <taxon>Kickxellomycotina</taxon>
        <taxon>Kickxellomycetes</taxon>
        <taxon>Kickxellales</taxon>
        <taxon>Kickxellaceae</taxon>
        <taxon>Coemansia</taxon>
    </lineage>
</organism>
<comment type="PTM">
    <text evidence="7">Glycosylated.</text>
</comment>
<dbReference type="Gene3D" id="2.120.10.30">
    <property type="entry name" value="TolB, C-terminal domain"/>
    <property type="match status" value="1"/>
</dbReference>
<reference evidence="9" key="1">
    <citation type="submission" date="2022-07" db="EMBL/GenBank/DDBJ databases">
        <title>Phylogenomic reconstructions and comparative analyses of Kickxellomycotina fungi.</title>
        <authorList>
            <person name="Reynolds N.K."/>
            <person name="Stajich J.E."/>
            <person name="Barry K."/>
            <person name="Grigoriev I.V."/>
            <person name="Crous P."/>
            <person name="Smith M.E."/>
        </authorList>
    </citation>
    <scope>NUCLEOTIDE SEQUENCE</scope>
    <source>
        <strain evidence="9">BCRC 34297</strain>
    </source>
</reference>
<dbReference type="SUPFAM" id="SSF63829">
    <property type="entry name" value="Calcium-dependent phosphotriesterase"/>
    <property type="match status" value="1"/>
</dbReference>
<evidence type="ECO:0000256" key="2">
    <source>
        <dbReference type="ARBA" id="ARBA00022801"/>
    </source>
</evidence>
<feature type="glycosylation site" description="N-linked (GlcNAc...) asparagine" evidence="7">
    <location>
        <position position="298"/>
    </location>
</feature>
<evidence type="ECO:0000313" key="9">
    <source>
        <dbReference type="EMBL" id="KAJ2757311.1"/>
    </source>
</evidence>
<dbReference type="EMBL" id="JANBUH010000003">
    <property type="protein sequence ID" value="KAJ2757311.1"/>
    <property type="molecule type" value="Genomic_DNA"/>
</dbReference>
<dbReference type="GO" id="GO:0004064">
    <property type="term" value="F:arylesterase activity"/>
    <property type="evidence" value="ECO:0007669"/>
    <property type="project" value="InterPro"/>
</dbReference>
<evidence type="ECO:0000256" key="7">
    <source>
        <dbReference type="PIRSR" id="PIRSR602640-4"/>
    </source>
</evidence>
<keyword evidence="10" id="KW-1185">Reference proteome</keyword>
<evidence type="ECO:0000256" key="5">
    <source>
        <dbReference type="PIRSR" id="PIRSR602640-1"/>
    </source>
</evidence>
<dbReference type="Pfam" id="PF01731">
    <property type="entry name" value="Arylesterase"/>
    <property type="match status" value="1"/>
</dbReference>
<gene>
    <name evidence="9" type="ORF">GGI19_000131</name>
</gene>
<evidence type="ECO:0000256" key="6">
    <source>
        <dbReference type="PIRSR" id="PIRSR602640-2"/>
    </source>
</evidence>
<evidence type="ECO:0000256" key="3">
    <source>
        <dbReference type="ARBA" id="ARBA00023157"/>
    </source>
</evidence>
<evidence type="ECO:0008006" key="11">
    <source>
        <dbReference type="Google" id="ProtNLM"/>
    </source>
</evidence>
<protein>
    <recommendedName>
        <fullName evidence="11">Calcium-dependent phosphotriesterase</fullName>
    </recommendedName>
</protein>
<accession>A0A9W8LDF2</accession>
<dbReference type="InterPro" id="IPR002640">
    <property type="entry name" value="Arylesterase"/>
</dbReference>
<keyword evidence="8" id="KW-0812">Transmembrane</keyword>
<feature type="binding site" evidence="6">
    <location>
        <position position="297"/>
    </location>
    <ligand>
        <name>Ca(2+)</name>
        <dbReference type="ChEBI" id="CHEBI:29108"/>
        <label>1</label>
        <note>catalytic</note>
    </ligand>
</feature>
<dbReference type="OrthoDB" id="5307922at2759"/>
<comment type="caution">
    <text evidence="9">The sequence shown here is derived from an EMBL/GenBank/DDBJ whole genome shotgun (WGS) entry which is preliminary data.</text>
</comment>
<dbReference type="AlphaFoldDB" id="A0A9W8LDF2"/>
<keyword evidence="4 7" id="KW-0325">Glycoprotein</keyword>
<name>A0A9W8LDF2_9FUNG</name>
<feature type="transmembrane region" description="Helical" evidence="8">
    <location>
        <begin position="6"/>
        <end position="25"/>
    </location>
</feature>
<keyword evidence="8" id="KW-1133">Transmembrane helix</keyword>
<feature type="binding site" evidence="6">
    <location>
        <position position="298"/>
    </location>
    <ligand>
        <name>Ca(2+)</name>
        <dbReference type="ChEBI" id="CHEBI:29108"/>
        <label>1</label>
        <note>catalytic</note>
    </ligand>
</feature>
<evidence type="ECO:0000313" key="10">
    <source>
        <dbReference type="Proteomes" id="UP001140011"/>
    </source>
</evidence>
<evidence type="ECO:0000256" key="8">
    <source>
        <dbReference type="SAM" id="Phobius"/>
    </source>
</evidence>
<keyword evidence="6" id="KW-0479">Metal-binding</keyword>
<evidence type="ECO:0000256" key="1">
    <source>
        <dbReference type="ARBA" id="ARBA00008595"/>
    </source>
</evidence>
<keyword evidence="6" id="KW-0106">Calcium</keyword>
<dbReference type="PANTHER" id="PTHR11799:SF12">
    <property type="entry name" value="PARAOXONASE-RELATED"/>
    <property type="match status" value="1"/>
</dbReference>
<keyword evidence="8" id="KW-0472">Membrane</keyword>
<keyword evidence="2" id="KW-0378">Hydrolase</keyword>
<dbReference type="InterPro" id="IPR011042">
    <property type="entry name" value="6-blade_b-propeller_TolB-like"/>
</dbReference>